<name>A0A974GVH2_SEDHY</name>
<sequence length="99" mass="11617">MIQLPKYKKELRQAIIDEVNSCKDVVALRVIYNIANLFRRIYGTNEEFATTSESERERYYIIHSILGTNDMKLLKCINAFANSYLFKSKMRKEKSKNAS</sequence>
<dbReference type="EMBL" id="JACBNQ010000002">
    <property type="protein sequence ID" value="NYB73387.1"/>
    <property type="molecule type" value="Genomic_DNA"/>
</dbReference>
<dbReference type="AlphaFoldDB" id="A0A974GVH2"/>
<evidence type="ECO:0000313" key="1">
    <source>
        <dbReference type="EMBL" id="NYB73387.1"/>
    </source>
</evidence>
<proteinExistence type="predicted"/>
<comment type="caution">
    <text evidence="1">The sequence shown here is derived from an EMBL/GenBank/DDBJ whole genome shotgun (WGS) entry which is preliminary data.</text>
</comment>
<protein>
    <submittedName>
        <fullName evidence="1">Uncharacterized protein</fullName>
    </submittedName>
</protein>
<organism evidence="1 2">
    <name type="scientific">Sedimentibacter hydroxybenzoicus DSM 7310</name>
    <dbReference type="NCBI Taxonomy" id="1123245"/>
    <lineage>
        <taxon>Bacteria</taxon>
        <taxon>Bacillati</taxon>
        <taxon>Bacillota</taxon>
        <taxon>Tissierellia</taxon>
        <taxon>Sedimentibacter</taxon>
    </lineage>
</organism>
<dbReference type="RefSeq" id="WP_179237066.1">
    <property type="nucleotide sequence ID" value="NZ_JACBNQ010000002.1"/>
</dbReference>
<gene>
    <name evidence="1" type="ORF">HZF24_04455</name>
</gene>
<dbReference type="Proteomes" id="UP000611629">
    <property type="component" value="Unassembled WGS sequence"/>
</dbReference>
<keyword evidence="2" id="KW-1185">Reference proteome</keyword>
<accession>A0A974GVH2</accession>
<reference evidence="1" key="1">
    <citation type="submission" date="2020-07" db="EMBL/GenBank/DDBJ databases">
        <title>Genomic analysis of a strain of Sedimentibacter Hydroxybenzoicus DSM7310.</title>
        <authorList>
            <person name="Ma S."/>
        </authorList>
    </citation>
    <scope>NUCLEOTIDE SEQUENCE</scope>
    <source>
        <strain evidence="1">DSM 7310</strain>
    </source>
</reference>
<evidence type="ECO:0000313" key="2">
    <source>
        <dbReference type="Proteomes" id="UP000611629"/>
    </source>
</evidence>